<dbReference type="Proteomes" id="UP000648663">
    <property type="component" value="Unassembled WGS sequence"/>
</dbReference>
<feature type="transmembrane region" description="Helical" evidence="6">
    <location>
        <begin position="32"/>
        <end position="52"/>
    </location>
</feature>
<dbReference type="RefSeq" id="WP_166756837.1">
    <property type="nucleotide sequence ID" value="NZ_BMMI01000011.1"/>
</dbReference>
<dbReference type="InterPro" id="IPR019108">
    <property type="entry name" value="Caa3_assmbl_CtaG-rel"/>
</dbReference>
<accession>A0ABQ2GBI7</accession>
<evidence type="ECO:0000313" key="8">
    <source>
        <dbReference type="Proteomes" id="UP000648663"/>
    </source>
</evidence>
<evidence type="ECO:0000256" key="2">
    <source>
        <dbReference type="ARBA" id="ARBA00022475"/>
    </source>
</evidence>
<keyword evidence="8" id="KW-1185">Reference proteome</keyword>
<feature type="transmembrane region" description="Helical" evidence="6">
    <location>
        <begin position="64"/>
        <end position="91"/>
    </location>
</feature>
<reference evidence="8" key="1">
    <citation type="journal article" date="2019" name="Int. J. Syst. Evol. Microbiol.">
        <title>The Global Catalogue of Microorganisms (GCM) 10K type strain sequencing project: providing services to taxonomists for standard genome sequencing and annotation.</title>
        <authorList>
            <consortium name="The Broad Institute Genomics Platform"/>
            <consortium name="The Broad Institute Genome Sequencing Center for Infectious Disease"/>
            <person name="Wu L."/>
            <person name="Ma J."/>
        </authorList>
    </citation>
    <scope>NUCLEOTIDE SEQUENCE [LARGE SCALE GENOMIC DNA]</scope>
    <source>
        <strain evidence="8">CGMCC 4.5581</strain>
    </source>
</reference>
<feature type="transmembrane region" description="Helical" evidence="6">
    <location>
        <begin position="257"/>
        <end position="282"/>
    </location>
</feature>
<dbReference type="EMBL" id="BMMI01000011">
    <property type="protein sequence ID" value="GGL83176.1"/>
    <property type="molecule type" value="Genomic_DNA"/>
</dbReference>
<evidence type="ECO:0000256" key="3">
    <source>
        <dbReference type="ARBA" id="ARBA00022692"/>
    </source>
</evidence>
<name>A0ABQ2GBI7_9ACTN</name>
<feature type="transmembrane region" description="Helical" evidence="6">
    <location>
        <begin position="141"/>
        <end position="163"/>
    </location>
</feature>
<evidence type="ECO:0000256" key="6">
    <source>
        <dbReference type="SAM" id="Phobius"/>
    </source>
</evidence>
<evidence type="ECO:0000256" key="1">
    <source>
        <dbReference type="ARBA" id="ARBA00004651"/>
    </source>
</evidence>
<comment type="caution">
    <text evidence="7">The sequence shown here is derived from an EMBL/GenBank/DDBJ whole genome shotgun (WGS) entry which is preliminary data.</text>
</comment>
<evidence type="ECO:0000256" key="4">
    <source>
        <dbReference type="ARBA" id="ARBA00022989"/>
    </source>
</evidence>
<gene>
    <name evidence="7" type="ORF">GCM10011589_44510</name>
</gene>
<keyword evidence="4 6" id="KW-1133">Transmembrane helix</keyword>
<keyword evidence="5 6" id="KW-0472">Membrane</keyword>
<sequence>MPVAADMGGMQMPVDPPTLLTLFTPQVDVTSIFPAFALLALVLYLLGVRSLGRRGVRWPRRRTVNFTLGIVTVLLVTATQVMGYGMMLFSIHMLQKMVLAVVSAMLIMLGAPVSLAIRTLPRRGRAAVWRTLLVVVMRSRTANLLTHPVVTTTLFIGSLYGFYLTPVFDVLMRHWAGSLLMLAFFLFTGLLAFGGAFGLDPWPHRVSAPLRLVELVVPGPLHAFFAVAVMMASTPLVETFRQVPASWDVDVMTDQLAAGNIVWGFGELPTIIAVAIVFWQWVRSDERQARVTDRRVEVDLEAYNAELARLAAGQRPTVR</sequence>
<keyword evidence="2" id="KW-1003">Cell membrane</keyword>
<keyword evidence="3 6" id="KW-0812">Transmembrane</keyword>
<feature type="transmembrane region" description="Helical" evidence="6">
    <location>
        <begin position="175"/>
        <end position="200"/>
    </location>
</feature>
<evidence type="ECO:0000256" key="5">
    <source>
        <dbReference type="ARBA" id="ARBA00023136"/>
    </source>
</evidence>
<dbReference type="Pfam" id="PF09678">
    <property type="entry name" value="Caa3_CtaG"/>
    <property type="match status" value="1"/>
</dbReference>
<evidence type="ECO:0000313" key="7">
    <source>
        <dbReference type="EMBL" id="GGL83176.1"/>
    </source>
</evidence>
<organism evidence="7 8">
    <name type="scientific">Modestobacter marinus</name>
    <dbReference type="NCBI Taxonomy" id="477641"/>
    <lineage>
        <taxon>Bacteria</taxon>
        <taxon>Bacillati</taxon>
        <taxon>Actinomycetota</taxon>
        <taxon>Actinomycetes</taxon>
        <taxon>Geodermatophilales</taxon>
        <taxon>Geodermatophilaceae</taxon>
        <taxon>Modestobacter</taxon>
    </lineage>
</organism>
<protein>
    <recommendedName>
        <fullName evidence="9">Cytochrome c oxidase assembly protein</fullName>
    </recommendedName>
</protein>
<feature type="transmembrane region" description="Helical" evidence="6">
    <location>
        <begin position="97"/>
        <end position="120"/>
    </location>
</feature>
<feature type="transmembrane region" description="Helical" evidence="6">
    <location>
        <begin position="212"/>
        <end position="237"/>
    </location>
</feature>
<proteinExistence type="predicted"/>
<evidence type="ECO:0008006" key="9">
    <source>
        <dbReference type="Google" id="ProtNLM"/>
    </source>
</evidence>
<comment type="subcellular location">
    <subcellularLocation>
        <location evidence="1">Cell membrane</location>
        <topology evidence="1">Multi-pass membrane protein</topology>
    </subcellularLocation>
</comment>